<reference evidence="2" key="2">
    <citation type="submission" date="2025-08" db="UniProtKB">
        <authorList>
            <consortium name="Ensembl"/>
        </authorList>
    </citation>
    <scope>IDENTIFICATION</scope>
</reference>
<organism evidence="2 3">
    <name type="scientific">Macaca fascicularis</name>
    <name type="common">Crab-eating macaque</name>
    <name type="synonym">Cynomolgus monkey</name>
    <dbReference type="NCBI Taxonomy" id="9541"/>
    <lineage>
        <taxon>Eukaryota</taxon>
        <taxon>Metazoa</taxon>
        <taxon>Chordata</taxon>
        <taxon>Craniata</taxon>
        <taxon>Vertebrata</taxon>
        <taxon>Euteleostomi</taxon>
        <taxon>Mammalia</taxon>
        <taxon>Eutheria</taxon>
        <taxon>Euarchontoglires</taxon>
        <taxon>Primates</taxon>
        <taxon>Haplorrhini</taxon>
        <taxon>Catarrhini</taxon>
        <taxon>Cercopithecidae</taxon>
        <taxon>Cercopithecinae</taxon>
        <taxon>Macaca</taxon>
    </lineage>
</organism>
<dbReference type="VEuPathDB" id="HostDB:ENSMFAG00000030774"/>
<accession>A0A2K5URV4</accession>
<protein>
    <submittedName>
        <fullName evidence="2">Uncharacterized protein</fullName>
    </submittedName>
</protein>
<dbReference type="Proteomes" id="UP000233100">
    <property type="component" value="Chromosome 3"/>
</dbReference>
<proteinExistence type="predicted"/>
<sequence length="135" mass="14211">MGHSRIGSRRGGPSRPPLQRRRRLVPGKLPEGLGCGSGVRAGARRALGQSRVRPLAGPVEVLGIVGVLLRRQRHFGEVLRQRGPVGASGWEAGCTSPQPTSLTPYPRVTPCQVPVLVTPPGPPTTPPASALDREA</sequence>
<keyword evidence="3" id="KW-1185">Reference proteome</keyword>
<reference evidence="2 3" key="1">
    <citation type="submission" date="2013-03" db="EMBL/GenBank/DDBJ databases">
        <authorList>
            <person name="Warren W."/>
            <person name="Wilson R.K."/>
        </authorList>
    </citation>
    <scope>NUCLEOTIDE SEQUENCE</scope>
</reference>
<evidence type="ECO:0000313" key="3">
    <source>
        <dbReference type="Proteomes" id="UP000233100"/>
    </source>
</evidence>
<dbReference type="GeneTree" id="ENSGT00910000148164"/>
<evidence type="ECO:0000313" key="2">
    <source>
        <dbReference type="Ensembl" id="ENSMFAP00000015101.2"/>
    </source>
</evidence>
<feature type="region of interest" description="Disordered" evidence="1">
    <location>
        <begin position="86"/>
        <end position="105"/>
    </location>
</feature>
<feature type="region of interest" description="Disordered" evidence="1">
    <location>
        <begin position="1"/>
        <end position="39"/>
    </location>
</feature>
<feature type="compositionally biased region" description="Pro residues" evidence="1">
    <location>
        <begin position="117"/>
        <end position="126"/>
    </location>
</feature>
<dbReference type="AlphaFoldDB" id="A0A2K5URV4"/>
<name>A0A2K5URV4_MACFA</name>
<feature type="region of interest" description="Disordered" evidence="1">
    <location>
        <begin position="115"/>
        <end position="135"/>
    </location>
</feature>
<evidence type="ECO:0000256" key="1">
    <source>
        <dbReference type="SAM" id="MobiDB-lite"/>
    </source>
</evidence>
<dbReference type="Ensembl" id="ENSMFAT00000065620.2">
    <property type="protein sequence ID" value="ENSMFAP00000015101.2"/>
    <property type="gene ID" value="ENSMFAG00000030774.2"/>
</dbReference>
<reference evidence="2" key="3">
    <citation type="submission" date="2025-09" db="UniProtKB">
        <authorList>
            <consortium name="Ensembl"/>
        </authorList>
    </citation>
    <scope>IDENTIFICATION</scope>
</reference>